<dbReference type="InterPro" id="IPR006976">
    <property type="entry name" value="VanZ-like"/>
</dbReference>
<feature type="transmembrane region" description="Helical" evidence="1">
    <location>
        <begin position="87"/>
        <end position="111"/>
    </location>
</feature>
<feature type="transmembrane region" description="Helical" evidence="1">
    <location>
        <begin position="247"/>
        <end position="265"/>
    </location>
</feature>
<feature type="transmembrane region" description="Helical" evidence="1">
    <location>
        <begin position="61"/>
        <end position="81"/>
    </location>
</feature>
<dbReference type="Proteomes" id="UP000637513">
    <property type="component" value="Unassembled WGS sequence"/>
</dbReference>
<keyword evidence="1" id="KW-0812">Transmembrane</keyword>
<feature type="transmembrane region" description="Helical" evidence="1">
    <location>
        <begin position="12"/>
        <end position="29"/>
    </location>
</feature>
<feature type="domain" description="VanZ-like" evidence="2">
    <location>
        <begin position="137"/>
        <end position="264"/>
    </location>
</feature>
<protein>
    <submittedName>
        <fullName evidence="3">VanZ family protein</fullName>
    </submittedName>
</protein>
<evidence type="ECO:0000256" key="1">
    <source>
        <dbReference type="SAM" id="Phobius"/>
    </source>
</evidence>
<feature type="transmembrane region" description="Helical" evidence="1">
    <location>
        <begin position="123"/>
        <end position="148"/>
    </location>
</feature>
<sequence>MNKRSVNISSLVILLSLLSFLFEMCLYYFIPQHLITVAVAAIISLGLAHFFLESSLNYDYCFLHASFMTITSTAFTIIVYLMQPNVWIAYDYSLIALIIVNWFIPFGYCFIRDFCDRGPRFAEYLFFFYGMSILFLIIYAIALVKLLFVTPLLPPYETMDFGAHNFIPFMATGNYIEDALSHHASITKMITYMLEMIVLGIPAGFYIRVFLRNHSITPRIFTYLFLPFLLEFIQFLTGIGRADIDDYTFYLIGILVGIAIYYIVYRISYEVHKRDFLEDRTVVKKLWHFQDNY</sequence>
<reference evidence="3 4" key="1">
    <citation type="submission" date="2020-08" db="EMBL/GenBank/DDBJ databases">
        <title>Genome public.</title>
        <authorList>
            <person name="Liu C."/>
            <person name="Sun Q."/>
        </authorList>
    </citation>
    <scope>NUCLEOTIDE SEQUENCE [LARGE SCALE GENOMIC DNA]</scope>
    <source>
        <strain evidence="3 4">BX3</strain>
    </source>
</reference>
<feature type="transmembrane region" description="Helical" evidence="1">
    <location>
        <begin position="223"/>
        <end position="241"/>
    </location>
</feature>
<proteinExistence type="predicted"/>
<keyword evidence="4" id="KW-1185">Reference proteome</keyword>
<name>A0ABR7MWX3_9FIRM</name>
<dbReference type="Pfam" id="PF04892">
    <property type="entry name" value="VanZ"/>
    <property type="match status" value="1"/>
</dbReference>
<feature type="transmembrane region" description="Helical" evidence="1">
    <location>
        <begin position="189"/>
        <end position="211"/>
    </location>
</feature>
<evidence type="ECO:0000313" key="4">
    <source>
        <dbReference type="Proteomes" id="UP000637513"/>
    </source>
</evidence>
<dbReference type="EMBL" id="JACRSW010000040">
    <property type="protein sequence ID" value="MBC8558318.1"/>
    <property type="molecule type" value="Genomic_DNA"/>
</dbReference>
<comment type="caution">
    <text evidence="3">The sequence shown here is derived from an EMBL/GenBank/DDBJ whole genome shotgun (WGS) entry which is preliminary data.</text>
</comment>
<organism evidence="3 4">
    <name type="scientific">Jutongia hominis</name>
    <dbReference type="NCBI Taxonomy" id="2763664"/>
    <lineage>
        <taxon>Bacteria</taxon>
        <taxon>Bacillati</taxon>
        <taxon>Bacillota</taxon>
        <taxon>Clostridia</taxon>
        <taxon>Lachnospirales</taxon>
        <taxon>Lachnospiraceae</taxon>
        <taxon>Jutongia</taxon>
    </lineage>
</organism>
<accession>A0ABR7MWX3</accession>
<dbReference type="RefSeq" id="WP_249305719.1">
    <property type="nucleotide sequence ID" value="NZ_JACRSW010000040.1"/>
</dbReference>
<gene>
    <name evidence="3" type="ORF">H8700_11480</name>
</gene>
<feature type="transmembrane region" description="Helical" evidence="1">
    <location>
        <begin position="35"/>
        <end position="52"/>
    </location>
</feature>
<evidence type="ECO:0000313" key="3">
    <source>
        <dbReference type="EMBL" id="MBC8558318.1"/>
    </source>
</evidence>
<keyword evidence="1" id="KW-1133">Transmembrane helix</keyword>
<evidence type="ECO:0000259" key="2">
    <source>
        <dbReference type="Pfam" id="PF04892"/>
    </source>
</evidence>
<keyword evidence="1" id="KW-0472">Membrane</keyword>